<keyword evidence="3" id="KW-1185">Reference proteome</keyword>
<evidence type="ECO:0000313" key="3">
    <source>
        <dbReference type="Proteomes" id="UP000198600"/>
    </source>
</evidence>
<evidence type="ECO:0000256" key="1">
    <source>
        <dbReference type="SAM" id="Phobius"/>
    </source>
</evidence>
<dbReference type="OrthoDB" id="7871431at2"/>
<keyword evidence="1" id="KW-1133">Transmembrane helix</keyword>
<feature type="transmembrane region" description="Helical" evidence="1">
    <location>
        <begin position="43"/>
        <end position="61"/>
    </location>
</feature>
<protein>
    <recommendedName>
        <fullName evidence="4">Protein DnrP</fullName>
    </recommendedName>
</protein>
<accession>A0A1H2MH96</accession>
<sequence length="66" mass="7655">MSEARVCLYCEHSNALQRDACERCAMALPASGASLQARRLRRFQWFCLGLALFCIAMFFWLPRGFY</sequence>
<keyword evidence="1" id="KW-0812">Transmembrane</keyword>
<dbReference type="EMBL" id="LT629802">
    <property type="protein sequence ID" value="SDU92549.1"/>
    <property type="molecule type" value="Genomic_DNA"/>
</dbReference>
<name>A0A1H2MH96_9PSED</name>
<dbReference type="AlphaFoldDB" id="A0A1H2MH96"/>
<reference evidence="3" key="1">
    <citation type="submission" date="2016-10" db="EMBL/GenBank/DDBJ databases">
        <authorList>
            <person name="Varghese N."/>
            <person name="Submissions S."/>
        </authorList>
    </citation>
    <scope>NUCLEOTIDE SEQUENCE [LARGE SCALE GENOMIC DNA]</scope>
    <source>
        <strain evidence="3">LMG 2223</strain>
    </source>
</reference>
<proteinExistence type="predicted"/>
<keyword evidence="1" id="KW-0472">Membrane</keyword>
<organism evidence="2 3">
    <name type="scientific">Pseudomonas mucidolens</name>
    <dbReference type="NCBI Taxonomy" id="46679"/>
    <lineage>
        <taxon>Bacteria</taxon>
        <taxon>Pseudomonadati</taxon>
        <taxon>Pseudomonadota</taxon>
        <taxon>Gammaproteobacteria</taxon>
        <taxon>Pseudomonadales</taxon>
        <taxon>Pseudomonadaceae</taxon>
        <taxon>Pseudomonas</taxon>
    </lineage>
</organism>
<dbReference type="Proteomes" id="UP000198600">
    <property type="component" value="Chromosome I"/>
</dbReference>
<dbReference type="STRING" id="46679.SAMN05216202_1720"/>
<evidence type="ECO:0000313" key="2">
    <source>
        <dbReference type="EMBL" id="SDU92549.1"/>
    </source>
</evidence>
<evidence type="ECO:0008006" key="4">
    <source>
        <dbReference type="Google" id="ProtNLM"/>
    </source>
</evidence>
<gene>
    <name evidence="2" type="ORF">SAMN05216202_1720</name>
</gene>